<feature type="compositionally biased region" description="Basic and acidic residues" evidence="3">
    <location>
        <begin position="57"/>
        <end position="71"/>
    </location>
</feature>
<feature type="region of interest" description="Disordered" evidence="3">
    <location>
        <begin position="38"/>
        <end position="178"/>
    </location>
</feature>
<evidence type="ECO:0000259" key="5">
    <source>
        <dbReference type="Pfam" id="PF22048"/>
    </source>
</evidence>
<evidence type="ECO:0000256" key="3">
    <source>
        <dbReference type="SAM" id="MobiDB-lite"/>
    </source>
</evidence>
<dbReference type="Pfam" id="PF22048">
    <property type="entry name" value="LSO1_2-like"/>
    <property type="match status" value="1"/>
</dbReference>
<dbReference type="GO" id="GO:0003713">
    <property type="term" value="F:transcription coactivator activity"/>
    <property type="evidence" value="ECO:0007669"/>
    <property type="project" value="TreeGrafter"/>
</dbReference>
<reference evidence="6" key="1">
    <citation type="submission" date="2021-01" db="EMBL/GenBank/DDBJ databases">
        <authorList>
            <person name="Corre E."/>
            <person name="Pelletier E."/>
            <person name="Niang G."/>
            <person name="Scheremetjew M."/>
            <person name="Finn R."/>
            <person name="Kale V."/>
            <person name="Holt S."/>
            <person name="Cochrane G."/>
            <person name="Meng A."/>
            <person name="Brown T."/>
            <person name="Cohen L."/>
        </authorList>
    </citation>
    <scope>NUCLEOTIDE SEQUENCE</scope>
    <source>
        <strain evidence="6">Pop2</strain>
    </source>
</reference>
<dbReference type="InterPro" id="IPR010422">
    <property type="entry name" value="Ccdc124/Oxs1"/>
</dbReference>
<keyword evidence="2" id="KW-0175">Coiled coil</keyword>
<feature type="domain" description="Coiled-coil" evidence="4">
    <location>
        <begin position="184"/>
        <end position="262"/>
    </location>
</feature>
<evidence type="ECO:0000259" key="4">
    <source>
        <dbReference type="Pfam" id="PF06244"/>
    </source>
</evidence>
<feature type="compositionally biased region" description="Basic and acidic residues" evidence="3">
    <location>
        <begin position="130"/>
        <end position="146"/>
    </location>
</feature>
<dbReference type="EMBL" id="HBGN01034565">
    <property type="protein sequence ID" value="CAD9352028.1"/>
    <property type="molecule type" value="Transcribed_RNA"/>
</dbReference>
<dbReference type="GO" id="GO:0006366">
    <property type="term" value="P:transcription by RNA polymerase II"/>
    <property type="evidence" value="ECO:0007669"/>
    <property type="project" value="TreeGrafter"/>
</dbReference>
<organism evidence="6">
    <name type="scientific">Ditylum brightwellii</name>
    <dbReference type="NCBI Taxonomy" id="49249"/>
    <lineage>
        <taxon>Eukaryota</taxon>
        <taxon>Sar</taxon>
        <taxon>Stramenopiles</taxon>
        <taxon>Ochrophyta</taxon>
        <taxon>Bacillariophyta</taxon>
        <taxon>Mediophyceae</taxon>
        <taxon>Lithodesmiophycidae</taxon>
        <taxon>Lithodesmiales</taxon>
        <taxon>Lithodesmiaceae</taxon>
        <taxon>Ditylum</taxon>
    </lineage>
</organism>
<evidence type="ECO:0000313" key="6">
    <source>
        <dbReference type="EMBL" id="CAD9352028.1"/>
    </source>
</evidence>
<dbReference type="PANTHER" id="PTHR21680:SF0">
    <property type="entry name" value="COILED-COIL DOMAIN-CONTAINING PROTEIN 124"/>
    <property type="match status" value="1"/>
</dbReference>
<dbReference type="InterPro" id="IPR054414">
    <property type="entry name" value="Ccdc124/Oxs1_C"/>
</dbReference>
<evidence type="ECO:0000256" key="2">
    <source>
        <dbReference type="ARBA" id="ARBA00023054"/>
    </source>
</evidence>
<dbReference type="AlphaFoldDB" id="A0A7S1ZYP5"/>
<dbReference type="PANTHER" id="PTHR21680">
    <property type="entry name" value="COILED-COIL DOMAIN-CONTAINING PROTEIN 124"/>
    <property type="match status" value="1"/>
</dbReference>
<feature type="compositionally biased region" description="Low complexity" evidence="3">
    <location>
        <begin position="72"/>
        <end position="85"/>
    </location>
</feature>
<proteinExistence type="inferred from homology"/>
<dbReference type="Pfam" id="PF06244">
    <property type="entry name" value="Ccdc124"/>
    <property type="match status" value="1"/>
</dbReference>
<comment type="similarity">
    <text evidence="1">Belongs to the CCDC124 family.</text>
</comment>
<feature type="region of interest" description="Disordered" evidence="3">
    <location>
        <begin position="1"/>
        <end position="25"/>
    </location>
</feature>
<protein>
    <submittedName>
        <fullName evidence="6">Uncharacterized protein</fullName>
    </submittedName>
</protein>
<evidence type="ECO:0000256" key="1">
    <source>
        <dbReference type="ARBA" id="ARBA00008296"/>
    </source>
</evidence>
<dbReference type="GO" id="GO:0005634">
    <property type="term" value="C:nucleus"/>
    <property type="evidence" value="ECO:0007669"/>
    <property type="project" value="TreeGrafter"/>
</dbReference>
<accession>A0A7S1ZYP5</accession>
<name>A0A7S1ZYP5_9STRA</name>
<sequence length="269" mass="29359">MGPRQPNQKAVAAKERKAAHAASKDAAAAKVNAAAEAAEWNKGSNVRSANRAAEAAAKADEAARKKREKADLLAAEEAAGAGAPSKAKKSGTNSKKKDKKKKKNELELLEEALVGNAEKQAKAAKKKERERKEREERMQMERDKLAKQKAASQDPLFANTHAMIGSMDDNDNGQDDVKVGRAANRANAEALSASSIEGALSALSTGGEEDQHPEKRMKALHKAFEERMLPEMKQQYPGLRLGQYKDKIFQLWKKSPENPMNQPRPVLKS</sequence>
<gene>
    <name evidence="6" type="ORF">DBRI1063_LOCUS22240</name>
</gene>
<feature type="compositionally biased region" description="Basic residues" evidence="3">
    <location>
        <begin position="86"/>
        <end position="103"/>
    </location>
</feature>
<dbReference type="InterPro" id="IPR054413">
    <property type="entry name" value="LSO1/2"/>
</dbReference>
<feature type="domain" description="LSO1/LSO2" evidence="5">
    <location>
        <begin position="8"/>
        <end position="77"/>
    </location>
</feature>